<evidence type="ECO:0000313" key="4">
    <source>
        <dbReference type="EMBL" id="TWT37681.1"/>
    </source>
</evidence>
<comment type="caution">
    <text evidence="4">The sequence shown here is derived from an EMBL/GenBank/DDBJ whole genome shotgun (WGS) entry which is preliminary data.</text>
</comment>
<name>A0A5C5VHU0_9BACT</name>
<dbReference type="InterPro" id="IPR034660">
    <property type="entry name" value="DinB/YfiT-like"/>
</dbReference>
<dbReference type="Pfam" id="PF12867">
    <property type="entry name" value="DinB_2"/>
    <property type="match status" value="1"/>
</dbReference>
<evidence type="ECO:0000256" key="2">
    <source>
        <dbReference type="SAM" id="SignalP"/>
    </source>
</evidence>
<keyword evidence="2" id="KW-0732">Signal</keyword>
<evidence type="ECO:0000313" key="5">
    <source>
        <dbReference type="Proteomes" id="UP000316714"/>
    </source>
</evidence>
<gene>
    <name evidence="4" type="ORF">KOR34_26420</name>
</gene>
<dbReference type="AlphaFoldDB" id="A0A5C5VHU0"/>
<keyword evidence="5" id="KW-1185">Reference proteome</keyword>
<dbReference type="Proteomes" id="UP000316714">
    <property type="component" value="Unassembled WGS sequence"/>
</dbReference>
<proteinExistence type="predicted"/>
<evidence type="ECO:0000256" key="1">
    <source>
        <dbReference type="SAM" id="MobiDB-lite"/>
    </source>
</evidence>
<accession>A0A5C5VHU0</accession>
<dbReference type="EMBL" id="SIHJ01000001">
    <property type="protein sequence ID" value="TWT37681.1"/>
    <property type="molecule type" value="Genomic_DNA"/>
</dbReference>
<feature type="signal peptide" evidence="2">
    <location>
        <begin position="1"/>
        <end position="29"/>
    </location>
</feature>
<feature type="region of interest" description="Disordered" evidence="1">
    <location>
        <begin position="384"/>
        <end position="404"/>
    </location>
</feature>
<organism evidence="4 5">
    <name type="scientific">Posidoniimonas corsicana</name>
    <dbReference type="NCBI Taxonomy" id="1938618"/>
    <lineage>
        <taxon>Bacteria</taxon>
        <taxon>Pseudomonadati</taxon>
        <taxon>Planctomycetota</taxon>
        <taxon>Planctomycetia</taxon>
        <taxon>Pirellulales</taxon>
        <taxon>Lacipirellulaceae</taxon>
        <taxon>Posidoniimonas</taxon>
    </lineage>
</organism>
<dbReference type="Gene3D" id="1.20.120.450">
    <property type="entry name" value="dinb family like domain"/>
    <property type="match status" value="1"/>
</dbReference>
<sequence precursor="true">MCLRFIRGVAAARWLIIASALIAATPAHADPGDPLAVRRWLGGAITIETHWGLNLVVDPGTESRVKPPLRTGQQQVVSTRVYDHVLERTPNSAEAEWRRAPVGADAARPNAVRVRTLQQDANGAAVLAITVDEAVVIVAPQSLQRIDLSVIAEKQPPVDLLVLGVPSNAGNELKRLVDAFKPRVVLLNPADSLTEEELEQVRKELSTKQIERRAHNTIAVSSGGPSPASTRVVLIGESPWTPPAELKELITAMQEACDESQAVFAGLTAEQLNFQPPNGTHTPRWNAEHMMGRQLQFFSQIYHALSPEIPVLDLNPRQMPTDYQPAHPDWDGQEEARQMQRVMDFTLRFAYLLDGVDLDRPAPGSRWTLRRLLKQMQRHYDEHTANTVSKFNQPGWPGGPAASR</sequence>
<evidence type="ECO:0000259" key="3">
    <source>
        <dbReference type="Pfam" id="PF12867"/>
    </source>
</evidence>
<dbReference type="InterPro" id="IPR024775">
    <property type="entry name" value="DinB-like"/>
</dbReference>
<protein>
    <submittedName>
        <fullName evidence="4">DinB superfamily protein</fullName>
    </submittedName>
</protein>
<feature type="domain" description="DinB-like" evidence="3">
    <location>
        <begin position="255"/>
        <end position="384"/>
    </location>
</feature>
<reference evidence="4 5" key="1">
    <citation type="submission" date="2019-02" db="EMBL/GenBank/DDBJ databases">
        <title>Deep-cultivation of Planctomycetes and their phenomic and genomic characterization uncovers novel biology.</title>
        <authorList>
            <person name="Wiegand S."/>
            <person name="Jogler M."/>
            <person name="Boedeker C."/>
            <person name="Pinto D."/>
            <person name="Vollmers J."/>
            <person name="Rivas-Marin E."/>
            <person name="Kohn T."/>
            <person name="Peeters S.H."/>
            <person name="Heuer A."/>
            <person name="Rast P."/>
            <person name="Oberbeckmann S."/>
            <person name="Bunk B."/>
            <person name="Jeske O."/>
            <person name="Meyerdierks A."/>
            <person name="Storesund J.E."/>
            <person name="Kallscheuer N."/>
            <person name="Luecker S."/>
            <person name="Lage O.M."/>
            <person name="Pohl T."/>
            <person name="Merkel B.J."/>
            <person name="Hornburger P."/>
            <person name="Mueller R.-W."/>
            <person name="Bruemmer F."/>
            <person name="Labrenz M."/>
            <person name="Spormann A.M."/>
            <person name="Op Den Camp H."/>
            <person name="Overmann J."/>
            <person name="Amann R."/>
            <person name="Jetten M.S.M."/>
            <person name="Mascher T."/>
            <person name="Medema M.H."/>
            <person name="Devos D.P."/>
            <person name="Kaster A.-K."/>
            <person name="Ovreas L."/>
            <person name="Rohde M."/>
            <person name="Galperin M.Y."/>
            <person name="Jogler C."/>
        </authorList>
    </citation>
    <scope>NUCLEOTIDE SEQUENCE [LARGE SCALE GENOMIC DNA]</scope>
    <source>
        <strain evidence="4 5">KOR34</strain>
    </source>
</reference>
<dbReference type="SUPFAM" id="SSF109854">
    <property type="entry name" value="DinB/YfiT-like putative metalloenzymes"/>
    <property type="match status" value="1"/>
</dbReference>
<dbReference type="OrthoDB" id="268753at2"/>
<feature type="chain" id="PRO_5022874780" evidence="2">
    <location>
        <begin position="30"/>
        <end position="404"/>
    </location>
</feature>